<dbReference type="AlphaFoldDB" id="A0A517YRY4"/>
<proteinExistence type="predicted"/>
<accession>A0A517YRY4</accession>
<name>A0A517YRY4_9BACT</name>
<evidence type="ECO:0000313" key="1">
    <source>
        <dbReference type="EMBL" id="QDU32976.1"/>
    </source>
</evidence>
<protein>
    <recommendedName>
        <fullName evidence="3">YkgJ family cysteine cluster protein</fullName>
    </recommendedName>
</protein>
<gene>
    <name evidence="1" type="ORF">KS4_10150</name>
</gene>
<dbReference type="EMBL" id="CP036425">
    <property type="protein sequence ID" value="QDU32976.1"/>
    <property type="molecule type" value="Genomic_DNA"/>
</dbReference>
<keyword evidence="2" id="KW-1185">Reference proteome</keyword>
<sequence>MQPHNNFLSTRDLWQRWYHAASTPEVTASLLDLYNQLADRIKQQNAACLASGKCCKFETYGHRLYVTGFEIAFVLHQLIHHPMSPESADDNCEQPAKSNNHSLNVLNGAAQSLASDNTPIDGCVYQIDGLCSIHPIRPLGCRIYFCDQQLQDWQNDLYEEFLKKLQEVHMQYEIPYRYVEWRTSLAEASEYIQSESA</sequence>
<evidence type="ECO:0008006" key="3">
    <source>
        <dbReference type="Google" id="ProtNLM"/>
    </source>
</evidence>
<dbReference type="Proteomes" id="UP000317369">
    <property type="component" value="Chromosome"/>
</dbReference>
<organism evidence="1 2">
    <name type="scientific">Poriferisphaera corsica</name>
    <dbReference type="NCBI Taxonomy" id="2528020"/>
    <lineage>
        <taxon>Bacteria</taxon>
        <taxon>Pseudomonadati</taxon>
        <taxon>Planctomycetota</taxon>
        <taxon>Phycisphaerae</taxon>
        <taxon>Phycisphaerales</taxon>
        <taxon>Phycisphaeraceae</taxon>
        <taxon>Poriferisphaera</taxon>
    </lineage>
</organism>
<dbReference type="KEGG" id="pcor:KS4_10150"/>
<reference evidence="1 2" key="1">
    <citation type="submission" date="2019-02" db="EMBL/GenBank/DDBJ databases">
        <title>Deep-cultivation of Planctomycetes and their phenomic and genomic characterization uncovers novel biology.</title>
        <authorList>
            <person name="Wiegand S."/>
            <person name="Jogler M."/>
            <person name="Boedeker C."/>
            <person name="Pinto D."/>
            <person name="Vollmers J."/>
            <person name="Rivas-Marin E."/>
            <person name="Kohn T."/>
            <person name="Peeters S.H."/>
            <person name="Heuer A."/>
            <person name="Rast P."/>
            <person name="Oberbeckmann S."/>
            <person name="Bunk B."/>
            <person name="Jeske O."/>
            <person name="Meyerdierks A."/>
            <person name="Storesund J.E."/>
            <person name="Kallscheuer N."/>
            <person name="Luecker S."/>
            <person name="Lage O.M."/>
            <person name="Pohl T."/>
            <person name="Merkel B.J."/>
            <person name="Hornburger P."/>
            <person name="Mueller R.-W."/>
            <person name="Bruemmer F."/>
            <person name="Labrenz M."/>
            <person name="Spormann A.M."/>
            <person name="Op den Camp H."/>
            <person name="Overmann J."/>
            <person name="Amann R."/>
            <person name="Jetten M.S.M."/>
            <person name="Mascher T."/>
            <person name="Medema M.H."/>
            <person name="Devos D.P."/>
            <person name="Kaster A.-K."/>
            <person name="Ovreas L."/>
            <person name="Rohde M."/>
            <person name="Galperin M.Y."/>
            <person name="Jogler C."/>
        </authorList>
    </citation>
    <scope>NUCLEOTIDE SEQUENCE [LARGE SCALE GENOMIC DNA]</scope>
    <source>
        <strain evidence="1 2">KS4</strain>
    </source>
</reference>
<evidence type="ECO:0000313" key="2">
    <source>
        <dbReference type="Proteomes" id="UP000317369"/>
    </source>
</evidence>